<keyword evidence="4" id="KW-0235">DNA replication</keyword>
<dbReference type="SMART" id="SM00292">
    <property type="entry name" value="BRCT"/>
    <property type="match status" value="1"/>
</dbReference>
<comment type="similarity">
    <text evidence="2">Belongs to the activator 1 large subunit family.</text>
</comment>
<keyword evidence="6" id="KW-0067">ATP-binding</keyword>
<dbReference type="InterPro" id="IPR008921">
    <property type="entry name" value="DNA_pol3_clamp-load_cplx_C"/>
</dbReference>
<dbReference type="GO" id="GO:0006260">
    <property type="term" value="P:DNA replication"/>
    <property type="evidence" value="ECO:0007669"/>
    <property type="project" value="UniProtKB-KW"/>
</dbReference>
<dbReference type="PIRSF" id="PIRSF036578">
    <property type="entry name" value="RFC1"/>
    <property type="match status" value="1"/>
</dbReference>
<feature type="non-terminal residue" evidence="10">
    <location>
        <position position="1"/>
    </location>
</feature>
<dbReference type="AlphaFoldDB" id="A0A267FDJ3"/>
<dbReference type="InterPro" id="IPR012178">
    <property type="entry name" value="RFC1"/>
</dbReference>
<dbReference type="InterPro" id="IPR047854">
    <property type="entry name" value="RFC_lid"/>
</dbReference>
<feature type="compositionally biased region" description="Low complexity" evidence="8">
    <location>
        <begin position="71"/>
        <end position="99"/>
    </location>
</feature>
<gene>
    <name evidence="10" type="ORF">BOX15_Mlig000282g4</name>
</gene>
<dbReference type="Pfam" id="PF25361">
    <property type="entry name" value="AAA_lid_RFC1"/>
    <property type="match status" value="1"/>
</dbReference>
<dbReference type="FunFam" id="3.40.50.300:FF:000395">
    <property type="entry name" value="Replication factor C subunit 1"/>
    <property type="match status" value="1"/>
</dbReference>
<evidence type="ECO:0000259" key="9">
    <source>
        <dbReference type="PROSITE" id="PS50172"/>
    </source>
</evidence>
<organism evidence="10 11">
    <name type="scientific">Macrostomum lignano</name>
    <dbReference type="NCBI Taxonomy" id="282301"/>
    <lineage>
        <taxon>Eukaryota</taxon>
        <taxon>Metazoa</taxon>
        <taxon>Spiralia</taxon>
        <taxon>Lophotrochozoa</taxon>
        <taxon>Platyhelminthes</taxon>
        <taxon>Rhabditophora</taxon>
        <taxon>Macrostomorpha</taxon>
        <taxon>Macrostomida</taxon>
        <taxon>Macrostomidae</taxon>
        <taxon>Macrostomum</taxon>
    </lineage>
</organism>
<dbReference type="SUPFAM" id="SSF48019">
    <property type="entry name" value="post-AAA+ oligomerization domain-like"/>
    <property type="match status" value="1"/>
</dbReference>
<dbReference type="InterPro" id="IPR013725">
    <property type="entry name" value="DNA_replication_fac_RFC1_C"/>
</dbReference>
<evidence type="ECO:0000256" key="4">
    <source>
        <dbReference type="ARBA" id="ARBA00022705"/>
    </source>
</evidence>
<comment type="subcellular location">
    <subcellularLocation>
        <location evidence="1">Nucleus</location>
    </subcellularLocation>
</comment>
<feature type="domain" description="BRCT" evidence="9">
    <location>
        <begin position="281"/>
        <end position="343"/>
    </location>
</feature>
<dbReference type="GO" id="GO:0006281">
    <property type="term" value="P:DNA repair"/>
    <property type="evidence" value="ECO:0007669"/>
    <property type="project" value="InterPro"/>
</dbReference>
<dbReference type="InterPro" id="IPR001357">
    <property type="entry name" value="BRCT_dom"/>
</dbReference>
<evidence type="ECO:0000256" key="6">
    <source>
        <dbReference type="ARBA" id="ARBA00022840"/>
    </source>
</evidence>
<dbReference type="GO" id="GO:0005524">
    <property type="term" value="F:ATP binding"/>
    <property type="evidence" value="ECO:0007669"/>
    <property type="project" value="UniProtKB-KW"/>
</dbReference>
<dbReference type="InterPro" id="IPR027417">
    <property type="entry name" value="P-loop_NTPase"/>
</dbReference>
<dbReference type="GO" id="GO:0003677">
    <property type="term" value="F:DNA binding"/>
    <property type="evidence" value="ECO:0007669"/>
    <property type="project" value="InterPro"/>
</dbReference>
<feature type="compositionally biased region" description="Low complexity" evidence="8">
    <location>
        <begin position="187"/>
        <end position="206"/>
    </location>
</feature>
<dbReference type="Pfam" id="PF00533">
    <property type="entry name" value="BRCT"/>
    <property type="match status" value="1"/>
</dbReference>
<evidence type="ECO:0000256" key="3">
    <source>
        <dbReference type="ARBA" id="ARBA00020401"/>
    </source>
</evidence>
<proteinExistence type="inferred from homology"/>
<evidence type="ECO:0000313" key="11">
    <source>
        <dbReference type="Proteomes" id="UP000215902"/>
    </source>
</evidence>
<keyword evidence="5" id="KW-0547">Nucleotide-binding</keyword>
<evidence type="ECO:0000256" key="1">
    <source>
        <dbReference type="ARBA" id="ARBA00004123"/>
    </source>
</evidence>
<dbReference type="EMBL" id="NIVC01001187">
    <property type="protein sequence ID" value="PAA71062.1"/>
    <property type="molecule type" value="Genomic_DNA"/>
</dbReference>
<dbReference type="Gene3D" id="1.10.8.60">
    <property type="match status" value="1"/>
</dbReference>
<name>A0A267FDJ3_9PLAT</name>
<dbReference type="InterPro" id="IPR003593">
    <property type="entry name" value="AAA+_ATPase"/>
</dbReference>
<accession>A0A267FDJ3</accession>
<keyword evidence="11" id="KW-1185">Reference proteome</keyword>
<dbReference type="Gene3D" id="1.20.272.10">
    <property type="match status" value="1"/>
</dbReference>
<feature type="region of interest" description="Disordered" evidence="8">
    <location>
        <begin position="1"/>
        <end position="258"/>
    </location>
</feature>
<dbReference type="PANTHER" id="PTHR23389">
    <property type="entry name" value="CHROMOSOME TRANSMISSION FIDELITY FACTOR 18"/>
    <property type="match status" value="1"/>
</dbReference>
<feature type="region of interest" description="Disordered" evidence="8">
    <location>
        <begin position="1066"/>
        <end position="1145"/>
    </location>
</feature>
<feature type="compositionally biased region" description="Low complexity" evidence="8">
    <location>
        <begin position="1116"/>
        <end position="1139"/>
    </location>
</feature>
<dbReference type="OrthoDB" id="446168at2759"/>
<feature type="compositionally biased region" description="Acidic residues" evidence="8">
    <location>
        <begin position="1088"/>
        <end position="1102"/>
    </location>
</feature>
<dbReference type="PROSITE" id="PS50172">
    <property type="entry name" value="BRCT"/>
    <property type="match status" value="1"/>
</dbReference>
<dbReference type="InterPro" id="IPR036420">
    <property type="entry name" value="BRCT_dom_sf"/>
</dbReference>
<evidence type="ECO:0000256" key="8">
    <source>
        <dbReference type="SAM" id="MobiDB-lite"/>
    </source>
</evidence>
<dbReference type="Pfam" id="PF00004">
    <property type="entry name" value="AAA"/>
    <property type="match status" value="1"/>
</dbReference>
<dbReference type="CDD" id="cd18140">
    <property type="entry name" value="HLD_clamp_RFC"/>
    <property type="match status" value="1"/>
</dbReference>
<evidence type="ECO:0000256" key="2">
    <source>
        <dbReference type="ARBA" id="ARBA00006116"/>
    </source>
</evidence>
<dbReference type="SUPFAM" id="SSF52113">
    <property type="entry name" value="BRCT domain"/>
    <property type="match status" value="1"/>
</dbReference>
<dbReference type="GO" id="GO:0003689">
    <property type="term" value="F:DNA clamp loader activity"/>
    <property type="evidence" value="ECO:0007669"/>
    <property type="project" value="InterPro"/>
</dbReference>
<dbReference type="Gene3D" id="3.40.50.300">
    <property type="entry name" value="P-loop containing nucleotide triphosphate hydrolases"/>
    <property type="match status" value="1"/>
</dbReference>
<sequence length="1145" mass="120005">KKKRQSMVLSDSDSESENSSHRQAKNSEKASTRAKPSRKKQKQHPETIFVESDGEASPPQSPSKRQGKAAGGANKQAGSSSGKKSAAATKSPKAGGPPAQKNTLDNYFSRLGGAAGNSAKPSGSVSGGGSSAAAASSERVTKKVNPADFFTSPPASSLARQSPTVQSKKASTAYAEDPDIIEASFVASPPRSARKSSASTAASSSDSRAKPGPAQHEKPLLTQQQQQRGSEGASAPQPPAGPEKSPLKRSATTPEAKRSSYLAYLHRDGPKHLGELRLPKAKPNSLSGMTIVVTGVLDYVEKEACEALLHQCGAKVTKSVSKRTSMLVVGREPGASKLDKAKQAGVRCCPEKEFYSFLCEKLGQPPEADPDDEAVEMMGVEPGAGTGAGADQRSNGSSGARDVERSGGGRSQAEERSGGGRSQAEERSGGGRSQAEERSGGGRSQAEERSGGGRSQAEERSGGGRSQAEERSGGGRSQAEERSGGGRSQAEERSGGGRSQAEERSGGGRSQAEERSGGGRSQAEERSGGGRSQAKDQREGGKAGAEGQPQQQLMWVDKYKPRSLKQIIGQSGPASCASKLVAWLSSWHRHLASGVKRGVAQPFQRFNNDGSALKAALLSGPPGIGKTTTATLACKELGFECLELNASDTRNKRSLHEIVGEALGTFSVGAMFGGGGGGGGTEEGRRRCIVMDEVDGMAGNEDRGGVAELIQLIKASQVPIICICNDRNHMKMRSLANYCFDLRFQRPRPEQIRAAAMSIASREGLKVDAQALLDVINASNNDVRQTIHNLQAWTSNSGGSSGADQLRKDASRSRKDLRFGPFDLVRKALSSDEMADKSINQLSDLFFQDYNMEPLFIQENYPLTEPDSLRSLPSSKRDLRRLQLLSQAADSIALGDVCGRSVRSQGSWSLLPTQALFSSVLPGKSVSGHFTGQVAFPAWLGRNSTAGKSARQLSLLACHLRLASGGLASRDLGLDMAQHLAAALTRPLRQDGADGVPGVIGVLEAYDLQREDMDSLLELTAWPGQPDALAGVDPKVKAALTRAYNKAAHLTPYSLAQAPAKRKAAASSAGAEEFDEEAADYGEGGGVAEEEAGSEEGEDADPTVDAMIKKPKKAAATKAKPAAATAGPAGSKAKSTAPAKGKKKK</sequence>
<dbReference type="SUPFAM" id="SSF52540">
    <property type="entry name" value="P-loop containing nucleoside triphosphate hydrolases"/>
    <property type="match status" value="1"/>
</dbReference>
<dbReference type="Proteomes" id="UP000215902">
    <property type="component" value="Unassembled WGS sequence"/>
</dbReference>
<feature type="compositionally biased region" description="Polar residues" evidence="8">
    <location>
        <begin position="153"/>
        <end position="170"/>
    </location>
</feature>
<dbReference type="InterPro" id="IPR003959">
    <property type="entry name" value="ATPase_AAA_core"/>
</dbReference>
<dbReference type="GO" id="GO:0016887">
    <property type="term" value="F:ATP hydrolysis activity"/>
    <property type="evidence" value="ECO:0007669"/>
    <property type="project" value="InterPro"/>
</dbReference>
<dbReference type="GO" id="GO:0005663">
    <property type="term" value="C:DNA replication factor C complex"/>
    <property type="evidence" value="ECO:0007669"/>
    <property type="project" value="InterPro"/>
</dbReference>
<keyword evidence="7" id="KW-0539">Nucleus</keyword>
<feature type="compositionally biased region" description="Basic and acidic residues" evidence="8">
    <location>
        <begin position="401"/>
        <end position="541"/>
    </location>
</feature>
<dbReference type="GO" id="GO:0005634">
    <property type="term" value="C:nucleus"/>
    <property type="evidence" value="ECO:0007669"/>
    <property type="project" value="UniProtKB-SubCell"/>
</dbReference>
<dbReference type="CDD" id="cd00009">
    <property type="entry name" value="AAA"/>
    <property type="match status" value="1"/>
</dbReference>
<comment type="caution">
    <text evidence="10">The sequence shown here is derived from an EMBL/GenBank/DDBJ whole genome shotgun (WGS) entry which is preliminary data.</text>
</comment>
<dbReference type="STRING" id="282301.A0A267FDJ3"/>
<feature type="region of interest" description="Disordered" evidence="8">
    <location>
        <begin position="378"/>
        <end position="554"/>
    </location>
</feature>
<dbReference type="Pfam" id="PF08519">
    <property type="entry name" value="RFC1"/>
    <property type="match status" value="1"/>
</dbReference>
<reference evidence="10 11" key="1">
    <citation type="submission" date="2017-06" db="EMBL/GenBank/DDBJ databases">
        <title>A platform for efficient transgenesis in Macrostomum lignano, a flatworm model organism for stem cell research.</title>
        <authorList>
            <person name="Berezikov E."/>
        </authorList>
    </citation>
    <scope>NUCLEOTIDE SEQUENCE [LARGE SCALE GENOMIC DNA]</scope>
    <source>
        <strain evidence="10">DV1</strain>
        <tissue evidence="10">Whole organism</tissue>
    </source>
</reference>
<dbReference type="PANTHER" id="PTHR23389:SF6">
    <property type="entry name" value="REPLICATION FACTOR C SUBUNIT 1"/>
    <property type="match status" value="1"/>
</dbReference>
<evidence type="ECO:0000256" key="5">
    <source>
        <dbReference type="ARBA" id="ARBA00022741"/>
    </source>
</evidence>
<dbReference type="Gene3D" id="3.40.50.10190">
    <property type="entry name" value="BRCT domain"/>
    <property type="match status" value="1"/>
</dbReference>
<dbReference type="SMART" id="SM00382">
    <property type="entry name" value="AAA"/>
    <property type="match status" value="1"/>
</dbReference>
<evidence type="ECO:0000313" key="10">
    <source>
        <dbReference type="EMBL" id="PAA71062.1"/>
    </source>
</evidence>
<protein>
    <recommendedName>
        <fullName evidence="3">Replication factor C subunit 1</fullName>
    </recommendedName>
</protein>
<dbReference type="FunFam" id="1.20.272.10:FF:000005">
    <property type="entry name" value="Replication factor C subunit 1"/>
    <property type="match status" value="1"/>
</dbReference>
<evidence type="ECO:0000256" key="7">
    <source>
        <dbReference type="ARBA" id="ARBA00023242"/>
    </source>
</evidence>